<feature type="region of interest" description="Disordered" evidence="1">
    <location>
        <begin position="187"/>
        <end position="254"/>
    </location>
</feature>
<feature type="compositionally biased region" description="Basic and acidic residues" evidence="1">
    <location>
        <begin position="53"/>
        <end position="64"/>
    </location>
</feature>
<protein>
    <submittedName>
        <fullName evidence="3">Uncharacterized protein</fullName>
    </submittedName>
</protein>
<keyword evidence="2" id="KW-1133">Transmembrane helix</keyword>
<organism evidence="3 4">
    <name type="scientific">Rhodotorula graminis (strain WP1)</name>
    <dbReference type="NCBI Taxonomy" id="578459"/>
    <lineage>
        <taxon>Eukaryota</taxon>
        <taxon>Fungi</taxon>
        <taxon>Dikarya</taxon>
        <taxon>Basidiomycota</taxon>
        <taxon>Pucciniomycotina</taxon>
        <taxon>Microbotryomycetes</taxon>
        <taxon>Sporidiobolales</taxon>
        <taxon>Sporidiobolaceae</taxon>
        <taxon>Rhodotorula</taxon>
    </lineage>
</organism>
<feature type="transmembrane region" description="Helical" evidence="2">
    <location>
        <begin position="591"/>
        <end position="612"/>
    </location>
</feature>
<reference evidence="3 4" key="1">
    <citation type="journal article" date="2015" name="Front. Microbiol.">
        <title>Genome sequence of the plant growth promoting endophytic yeast Rhodotorula graminis WP1.</title>
        <authorList>
            <person name="Firrincieli A."/>
            <person name="Otillar R."/>
            <person name="Salamov A."/>
            <person name="Schmutz J."/>
            <person name="Khan Z."/>
            <person name="Redman R.S."/>
            <person name="Fleck N.D."/>
            <person name="Lindquist E."/>
            <person name="Grigoriev I.V."/>
            <person name="Doty S.L."/>
        </authorList>
    </citation>
    <scope>NUCLEOTIDE SEQUENCE [LARGE SCALE GENOMIC DNA]</scope>
    <source>
        <strain evidence="3 4">WP1</strain>
    </source>
</reference>
<dbReference type="RefSeq" id="XP_018273483.1">
    <property type="nucleotide sequence ID" value="XM_018415760.1"/>
</dbReference>
<evidence type="ECO:0000313" key="3">
    <source>
        <dbReference type="EMBL" id="KPV77434.1"/>
    </source>
</evidence>
<evidence type="ECO:0000256" key="2">
    <source>
        <dbReference type="SAM" id="Phobius"/>
    </source>
</evidence>
<proteinExistence type="predicted"/>
<dbReference type="OrthoDB" id="10690563at2759"/>
<dbReference type="AlphaFoldDB" id="A0A194SA21"/>
<keyword evidence="4" id="KW-1185">Reference proteome</keyword>
<sequence length="642" mass="69323">MSDNSPYSRGGSALASRDDLPLSSSAGAGASSTTSRHRGSHSTTEALRSGISRRLDRIRGRTMDEASASATALDSQAHDSPAQGRSDSDYAARSPSRRPQPGLPSPGSGGEPGAAARRQFERPYLRKNNTSVDVTRPSGFDSDGQMRSSGDEALMGGGAAGGKAWRRASNRILQSAWQGFKTSLDTYPDPWAYPPSVRPTTSLYGSGGRGRSAASGPGGRNTDGALRRSQIAEADEEDDSEGEWAATRRRRRQPREVVDLNEDDFGRLNSALRQVRIEVARLDDSLPQQIATLGSCLDELSAHAESTTAETRLSSYYAPPRIPASVLADVAHVKRRRDLEEEGEDVSGGSGNDSDSEDSESSSSSSSTSSSSSRSHASSYDERARGSRSRASSPRKPSLHARRPRRDRHPVQAHARHVTEPVSTRQQMRARSHTLAFPPNVVPPHSDLAPPRPKEVSRASGFSPMQHADPLRVLENVVRDLTRAADELDAGAREVAAEQDKVDAEINRLVDKVEATQKDIEETDYQKLRALEDHHLRLRTRLARPSPITSLVGPAGDLVAKAFFVVVRAAFLAAWPVHWVTPALRALGLPLSYSLAVAALSIVGLALVYYGVAVRLWALLPDLPVVEPFKALAVNLWARCSS</sequence>
<feature type="compositionally biased region" description="Acidic residues" evidence="1">
    <location>
        <begin position="233"/>
        <end position="242"/>
    </location>
</feature>
<feature type="compositionally biased region" description="Basic residues" evidence="1">
    <location>
        <begin position="397"/>
        <end position="408"/>
    </location>
</feature>
<feature type="compositionally biased region" description="Low complexity" evidence="1">
    <location>
        <begin position="361"/>
        <end position="378"/>
    </location>
</feature>
<keyword evidence="2" id="KW-0472">Membrane</keyword>
<keyword evidence="2" id="KW-0812">Transmembrane</keyword>
<evidence type="ECO:0000313" key="4">
    <source>
        <dbReference type="Proteomes" id="UP000053890"/>
    </source>
</evidence>
<dbReference type="EMBL" id="KQ474074">
    <property type="protein sequence ID" value="KPV77434.1"/>
    <property type="molecule type" value="Genomic_DNA"/>
</dbReference>
<evidence type="ECO:0000256" key="1">
    <source>
        <dbReference type="SAM" id="MobiDB-lite"/>
    </source>
</evidence>
<dbReference type="Proteomes" id="UP000053890">
    <property type="component" value="Unassembled WGS sequence"/>
</dbReference>
<dbReference type="GeneID" id="28976208"/>
<feature type="compositionally biased region" description="Low complexity" evidence="1">
    <location>
        <begin position="23"/>
        <end position="34"/>
    </location>
</feature>
<accession>A0A194SA21</accession>
<name>A0A194SA21_RHOGW</name>
<feature type="compositionally biased region" description="Gly residues" evidence="1">
    <location>
        <begin position="205"/>
        <end position="221"/>
    </location>
</feature>
<gene>
    <name evidence="3" type="ORF">RHOBADRAFT_51290</name>
</gene>
<feature type="region of interest" description="Disordered" evidence="1">
    <location>
        <begin position="336"/>
        <end position="464"/>
    </location>
</feature>
<feature type="region of interest" description="Disordered" evidence="1">
    <location>
        <begin position="1"/>
        <end position="162"/>
    </location>
</feature>